<dbReference type="InterPro" id="IPR000477">
    <property type="entry name" value="RT_dom"/>
</dbReference>
<dbReference type="GO" id="GO:0004523">
    <property type="term" value="F:RNA-DNA hybrid ribonuclease activity"/>
    <property type="evidence" value="ECO:0007669"/>
    <property type="project" value="UniProtKB-EC"/>
</dbReference>
<dbReference type="InterPro" id="IPR043128">
    <property type="entry name" value="Rev_trsase/Diguanyl_cyclase"/>
</dbReference>
<evidence type="ECO:0000313" key="5">
    <source>
        <dbReference type="Proteomes" id="UP001274896"/>
    </source>
</evidence>
<dbReference type="PROSITE" id="PS50878">
    <property type="entry name" value="RT_POL"/>
    <property type="match status" value="1"/>
</dbReference>
<evidence type="ECO:0000256" key="1">
    <source>
        <dbReference type="ARBA" id="ARBA00010879"/>
    </source>
</evidence>
<comment type="similarity">
    <text evidence="1">Belongs to the beta type-B retroviral polymerase family. HERV class-II K(HML-2) pol subfamily.</text>
</comment>
<evidence type="ECO:0000259" key="3">
    <source>
        <dbReference type="PROSITE" id="PS50878"/>
    </source>
</evidence>
<dbReference type="EC" id="3.1.26.4" evidence="2"/>
<evidence type="ECO:0000256" key="2">
    <source>
        <dbReference type="ARBA" id="ARBA00012180"/>
    </source>
</evidence>
<sequence length="144" mass="17465">MKLWKRVVEARLRKVVEIYLEKAYDRVPREELWYCMRKSGVAEKYVRVVQDMYERSRTVVKCAVVMDQLSEEVRQESPWTMMFADDIVICSESREQVEENLERWSFVLERRGMKVSRSFFFFFFFSSYSYNNINITTTTNNNDN</sequence>
<dbReference type="EMBL" id="JAUCMX010000001">
    <property type="protein sequence ID" value="KAK3556674.1"/>
    <property type="molecule type" value="Genomic_DNA"/>
</dbReference>
<dbReference type="AlphaFoldDB" id="A0AAE0RJU8"/>
<accession>A0AAE0RJU8</accession>
<gene>
    <name evidence="4" type="ORF">QTP70_012743</name>
</gene>
<dbReference type="Pfam" id="PF00078">
    <property type="entry name" value="RVT_1"/>
    <property type="match status" value="1"/>
</dbReference>
<reference evidence="4" key="1">
    <citation type="submission" date="2023-06" db="EMBL/GenBank/DDBJ databases">
        <title>Male Hemibagrus guttatus genome.</title>
        <authorList>
            <person name="Bian C."/>
        </authorList>
    </citation>
    <scope>NUCLEOTIDE SEQUENCE</scope>
    <source>
        <strain evidence="4">Male_cb2023</strain>
        <tissue evidence="4">Muscle</tissue>
    </source>
</reference>
<feature type="domain" description="Reverse transcriptase" evidence="3">
    <location>
        <begin position="1"/>
        <end position="135"/>
    </location>
</feature>
<proteinExistence type="inferred from homology"/>
<organism evidence="4 5">
    <name type="scientific">Hemibagrus guttatus</name>
    <dbReference type="NCBI Taxonomy" id="175788"/>
    <lineage>
        <taxon>Eukaryota</taxon>
        <taxon>Metazoa</taxon>
        <taxon>Chordata</taxon>
        <taxon>Craniata</taxon>
        <taxon>Vertebrata</taxon>
        <taxon>Euteleostomi</taxon>
        <taxon>Actinopterygii</taxon>
        <taxon>Neopterygii</taxon>
        <taxon>Teleostei</taxon>
        <taxon>Ostariophysi</taxon>
        <taxon>Siluriformes</taxon>
        <taxon>Bagridae</taxon>
        <taxon>Hemibagrus</taxon>
    </lineage>
</organism>
<dbReference type="Gene3D" id="3.30.70.270">
    <property type="match status" value="1"/>
</dbReference>
<name>A0AAE0RJU8_9TELE</name>
<dbReference type="Proteomes" id="UP001274896">
    <property type="component" value="Unassembled WGS sequence"/>
</dbReference>
<keyword evidence="5" id="KW-1185">Reference proteome</keyword>
<protein>
    <recommendedName>
        <fullName evidence="2">ribonuclease H</fullName>
        <ecNumber evidence="2">3.1.26.4</ecNumber>
    </recommendedName>
</protein>
<evidence type="ECO:0000313" key="4">
    <source>
        <dbReference type="EMBL" id="KAK3556674.1"/>
    </source>
</evidence>
<comment type="caution">
    <text evidence="4">The sequence shown here is derived from an EMBL/GenBank/DDBJ whole genome shotgun (WGS) entry which is preliminary data.</text>
</comment>